<keyword evidence="1" id="KW-0694">RNA-binding</keyword>
<dbReference type="CDD" id="cd19867">
    <property type="entry name" value="DSRM_DGCR8_rpt1"/>
    <property type="match status" value="1"/>
</dbReference>
<protein>
    <recommendedName>
        <fullName evidence="2">DRBM domain-containing protein</fullName>
    </recommendedName>
</protein>
<dbReference type="InterPro" id="IPR014720">
    <property type="entry name" value="dsRBD_dom"/>
</dbReference>
<evidence type="ECO:0000259" key="2">
    <source>
        <dbReference type="PROSITE" id="PS50137"/>
    </source>
</evidence>
<dbReference type="Gene3D" id="3.30.160.20">
    <property type="match status" value="1"/>
</dbReference>
<dbReference type="EMBL" id="JAGTJR010000043">
    <property type="protein sequence ID" value="KAH7031877.1"/>
    <property type="molecule type" value="Genomic_DNA"/>
</dbReference>
<comment type="caution">
    <text evidence="3">The sequence shown here is derived from an EMBL/GenBank/DDBJ whole genome shotgun (WGS) entry which is preliminary data.</text>
</comment>
<gene>
    <name evidence="3" type="ORF">B0J12DRAFT_704126</name>
</gene>
<proteinExistence type="predicted"/>
<feature type="domain" description="DRBM" evidence="2">
    <location>
        <begin position="121"/>
        <end position="190"/>
    </location>
</feature>
<name>A0ABQ8FWI8_9PEZI</name>
<sequence length="357" mass="38692">MSKSPSIQSPVRIGAIWSSEPISSFSNLCIKSVVANAFDFTQVREFPPGWAVSLSFGFSTLGGSGEHFSVTLPGPFYSKKEAKAAAALQGLKVLTEALAKKNNGDIRGDFDCNGDGGENENWIGLLGEYCQASRKTLPLYQEFELGSGFSMEVTIPDRPNEPFGSREYLFNSKKAAKINAACEAVRWLRESEHLPKKDYPSMSSIRTAAAIGSNVAISEPIRRQSLAVGEAIEPDTSQVAASAEKNSSLLFPPGQRNCSLGQQVTTLCKRIGCAQPIFKLTPDPHAPSIWSGAAFFAHDPAVALPDQPVGEVRTVFGKRKAKEEIARGVLKRLQEIMTERQEEFKMASADLTASPNM</sequence>
<evidence type="ECO:0000313" key="4">
    <source>
        <dbReference type="Proteomes" id="UP000774617"/>
    </source>
</evidence>
<reference evidence="3 4" key="1">
    <citation type="journal article" date="2021" name="Nat. Commun.">
        <title>Genetic determinants of endophytism in the Arabidopsis root mycobiome.</title>
        <authorList>
            <person name="Mesny F."/>
            <person name="Miyauchi S."/>
            <person name="Thiergart T."/>
            <person name="Pickel B."/>
            <person name="Atanasova L."/>
            <person name="Karlsson M."/>
            <person name="Huettel B."/>
            <person name="Barry K.W."/>
            <person name="Haridas S."/>
            <person name="Chen C."/>
            <person name="Bauer D."/>
            <person name="Andreopoulos W."/>
            <person name="Pangilinan J."/>
            <person name="LaButti K."/>
            <person name="Riley R."/>
            <person name="Lipzen A."/>
            <person name="Clum A."/>
            <person name="Drula E."/>
            <person name="Henrissat B."/>
            <person name="Kohler A."/>
            <person name="Grigoriev I.V."/>
            <person name="Martin F.M."/>
            <person name="Hacquard S."/>
        </authorList>
    </citation>
    <scope>NUCLEOTIDE SEQUENCE [LARGE SCALE GENOMIC DNA]</scope>
    <source>
        <strain evidence="3 4">MPI-SDFR-AT-0080</strain>
    </source>
</reference>
<dbReference type="Pfam" id="PF00035">
    <property type="entry name" value="dsrm"/>
    <property type="match status" value="1"/>
</dbReference>
<accession>A0ABQ8FWI8</accession>
<dbReference type="Proteomes" id="UP000774617">
    <property type="component" value="Unassembled WGS sequence"/>
</dbReference>
<organism evidence="3 4">
    <name type="scientific">Macrophomina phaseolina</name>
    <dbReference type="NCBI Taxonomy" id="35725"/>
    <lineage>
        <taxon>Eukaryota</taxon>
        <taxon>Fungi</taxon>
        <taxon>Dikarya</taxon>
        <taxon>Ascomycota</taxon>
        <taxon>Pezizomycotina</taxon>
        <taxon>Dothideomycetes</taxon>
        <taxon>Dothideomycetes incertae sedis</taxon>
        <taxon>Botryosphaeriales</taxon>
        <taxon>Botryosphaeriaceae</taxon>
        <taxon>Macrophomina</taxon>
    </lineage>
</organism>
<dbReference type="SUPFAM" id="SSF54768">
    <property type="entry name" value="dsRNA-binding domain-like"/>
    <property type="match status" value="1"/>
</dbReference>
<keyword evidence="4" id="KW-1185">Reference proteome</keyword>
<evidence type="ECO:0000256" key="1">
    <source>
        <dbReference type="PROSITE-ProRule" id="PRU00266"/>
    </source>
</evidence>
<dbReference type="PROSITE" id="PS50137">
    <property type="entry name" value="DS_RBD"/>
    <property type="match status" value="1"/>
</dbReference>
<evidence type="ECO:0000313" key="3">
    <source>
        <dbReference type="EMBL" id="KAH7031877.1"/>
    </source>
</evidence>